<evidence type="ECO:0000259" key="1">
    <source>
        <dbReference type="Pfam" id="PF14792"/>
    </source>
</evidence>
<dbReference type="InterPro" id="IPR028207">
    <property type="entry name" value="DNA_pol_B_palm_palm"/>
</dbReference>
<feature type="domain" description="DNA polymerase beta palm" evidence="1">
    <location>
        <begin position="10"/>
        <end position="71"/>
    </location>
</feature>
<name>A0AAV4XRP4_CAEEX</name>
<dbReference type="Gene3D" id="3.30.460.10">
    <property type="entry name" value="Beta Polymerase, domain 2"/>
    <property type="match status" value="1"/>
</dbReference>
<evidence type="ECO:0000313" key="2">
    <source>
        <dbReference type="EMBL" id="GIY97692.1"/>
    </source>
</evidence>
<evidence type="ECO:0000313" key="3">
    <source>
        <dbReference type="Proteomes" id="UP001054945"/>
    </source>
</evidence>
<accession>A0AAV4XRP4</accession>
<comment type="caution">
    <text evidence="2">The sequence shown here is derived from an EMBL/GenBank/DDBJ whole genome shotgun (WGS) entry which is preliminary data.</text>
</comment>
<sequence>MVALLSEGKKKTCGHVSLLITLPAGSDNDHQFLPAIITRLHQIGFLVDDLIRHKENGAQTKYVGIIKLKGMTKFEELTSQFVVEEYACAMFVFNRFLPILIRLFDSGLEEEKWCLMSILCV</sequence>
<dbReference type="Proteomes" id="UP001054945">
    <property type="component" value="Unassembled WGS sequence"/>
</dbReference>
<dbReference type="InterPro" id="IPR043519">
    <property type="entry name" value="NT_sf"/>
</dbReference>
<protein>
    <submittedName>
        <fullName evidence="2">DNA polymerase lambda</fullName>
    </submittedName>
</protein>
<organism evidence="2 3">
    <name type="scientific">Caerostris extrusa</name>
    <name type="common">Bark spider</name>
    <name type="synonym">Caerostris bankana</name>
    <dbReference type="NCBI Taxonomy" id="172846"/>
    <lineage>
        <taxon>Eukaryota</taxon>
        <taxon>Metazoa</taxon>
        <taxon>Ecdysozoa</taxon>
        <taxon>Arthropoda</taxon>
        <taxon>Chelicerata</taxon>
        <taxon>Arachnida</taxon>
        <taxon>Araneae</taxon>
        <taxon>Araneomorphae</taxon>
        <taxon>Entelegynae</taxon>
        <taxon>Araneoidea</taxon>
        <taxon>Araneidae</taxon>
        <taxon>Caerostris</taxon>
    </lineage>
</organism>
<dbReference type="Pfam" id="PF14792">
    <property type="entry name" value="DNA_pol_B_palm"/>
    <property type="match status" value="1"/>
</dbReference>
<dbReference type="EMBL" id="BPLR01018199">
    <property type="protein sequence ID" value="GIY97692.1"/>
    <property type="molecule type" value="Genomic_DNA"/>
</dbReference>
<keyword evidence="3" id="KW-1185">Reference proteome</keyword>
<proteinExistence type="predicted"/>
<dbReference type="AlphaFoldDB" id="A0AAV4XRP4"/>
<gene>
    <name evidence="2" type="primary">POLL</name>
    <name evidence="2" type="ORF">CEXT_325161</name>
</gene>
<reference evidence="2 3" key="1">
    <citation type="submission" date="2021-06" db="EMBL/GenBank/DDBJ databases">
        <title>Caerostris extrusa draft genome.</title>
        <authorList>
            <person name="Kono N."/>
            <person name="Arakawa K."/>
        </authorList>
    </citation>
    <scope>NUCLEOTIDE SEQUENCE [LARGE SCALE GENOMIC DNA]</scope>
</reference>